<dbReference type="PANTHER" id="PTHR43798:SF24">
    <property type="entry name" value="CIS-3-ALKYL-4-ALKYLOXETAN-2-ONE DECARBOXYLASE"/>
    <property type="match status" value="1"/>
</dbReference>
<proteinExistence type="predicted"/>
<dbReference type="Proteomes" id="UP000291097">
    <property type="component" value="Unassembled WGS sequence"/>
</dbReference>
<dbReference type="EMBL" id="SHMP01000004">
    <property type="protein sequence ID" value="RZV10476.1"/>
    <property type="molecule type" value="Genomic_DNA"/>
</dbReference>
<dbReference type="GO" id="GO:0016020">
    <property type="term" value="C:membrane"/>
    <property type="evidence" value="ECO:0007669"/>
    <property type="project" value="TreeGrafter"/>
</dbReference>
<evidence type="ECO:0000313" key="2">
    <source>
        <dbReference type="EMBL" id="RZV10476.1"/>
    </source>
</evidence>
<evidence type="ECO:0000259" key="1">
    <source>
        <dbReference type="Pfam" id="PF12697"/>
    </source>
</evidence>
<dbReference type="RefSeq" id="WP_130499984.1">
    <property type="nucleotide sequence ID" value="NZ_SHMP01000004.1"/>
</dbReference>
<evidence type="ECO:0000313" key="3">
    <source>
        <dbReference type="Proteomes" id="UP000291097"/>
    </source>
</evidence>
<dbReference type="AlphaFoldDB" id="A0A482Y7F2"/>
<dbReference type="OrthoDB" id="7531at2157"/>
<accession>A0A482Y7F2</accession>
<name>A0A482Y7F2_9EURY</name>
<dbReference type="Gene3D" id="3.40.50.1820">
    <property type="entry name" value="alpha/beta hydrolase"/>
    <property type="match status" value="1"/>
</dbReference>
<protein>
    <submittedName>
        <fullName evidence="2">Pimeloyl-ACP methyl ester carboxylesterase</fullName>
    </submittedName>
</protein>
<dbReference type="InterPro" id="IPR029058">
    <property type="entry name" value="AB_hydrolase_fold"/>
</dbReference>
<reference evidence="2 3" key="1">
    <citation type="submission" date="2019-02" db="EMBL/GenBank/DDBJ databases">
        <title>Genomic Encyclopedia of Archaeal and Bacterial Type Strains, Phase II (KMG-II): from individual species to whole genera.</title>
        <authorList>
            <person name="Goeker M."/>
        </authorList>
    </citation>
    <scope>NUCLEOTIDE SEQUENCE [LARGE SCALE GENOMIC DNA]</scope>
    <source>
        <strain evidence="2 3">DSM 18328</strain>
    </source>
</reference>
<dbReference type="InterPro" id="IPR050266">
    <property type="entry name" value="AB_hydrolase_sf"/>
</dbReference>
<dbReference type="Pfam" id="PF12697">
    <property type="entry name" value="Abhydrolase_6"/>
    <property type="match status" value="1"/>
</dbReference>
<sequence length="268" mass="29488">MQRVTSADGTSIAFEQHGEGPPLILLHGGSSPEYWKPIIPRFVEDYTVIIPHRRGVGESGNSTEYSLDRGVEDVRAVIDAVDGTPILFGHSFGGLLAIETARTASVEKLVAYEPAVLVGEYREQASLASQMQARINDGNRRQAMKFYIREVMHGGDIDDLDGWLAEWPPWPDIVGLTENIARINRAIEQYHLPDSLEIDAPVLLLTGTEGPPHLRDGIRAVNEALSDSQFTEFEGVGHGGPTEAPDRVIAEVRTFIDEKKTPILEGRN</sequence>
<dbReference type="InterPro" id="IPR000073">
    <property type="entry name" value="AB_hydrolase_1"/>
</dbReference>
<dbReference type="PANTHER" id="PTHR43798">
    <property type="entry name" value="MONOACYLGLYCEROL LIPASE"/>
    <property type="match status" value="1"/>
</dbReference>
<comment type="caution">
    <text evidence="2">The sequence shown here is derived from an EMBL/GenBank/DDBJ whole genome shotgun (WGS) entry which is preliminary data.</text>
</comment>
<gene>
    <name evidence="2" type="ORF">BDK88_1643</name>
</gene>
<feature type="domain" description="AB hydrolase-1" evidence="1">
    <location>
        <begin position="23"/>
        <end position="250"/>
    </location>
</feature>
<dbReference type="SUPFAM" id="SSF53474">
    <property type="entry name" value="alpha/beta-Hydrolases"/>
    <property type="match status" value="1"/>
</dbReference>
<organism evidence="2 3">
    <name type="scientific">Natrinema hispanicum</name>
    <dbReference type="NCBI Taxonomy" id="392421"/>
    <lineage>
        <taxon>Archaea</taxon>
        <taxon>Methanobacteriati</taxon>
        <taxon>Methanobacteriota</taxon>
        <taxon>Stenosarchaea group</taxon>
        <taxon>Halobacteria</taxon>
        <taxon>Halobacteriales</taxon>
        <taxon>Natrialbaceae</taxon>
        <taxon>Natrinema</taxon>
    </lineage>
</organism>